<comment type="caution">
    <text evidence="2">The sequence shown here is derived from an EMBL/GenBank/DDBJ whole genome shotgun (WGS) entry which is preliminary data.</text>
</comment>
<accession>A0A1F7U617</accession>
<dbReference type="Proteomes" id="UP000177088">
    <property type="component" value="Unassembled WGS sequence"/>
</dbReference>
<keyword evidence="1" id="KW-0812">Transmembrane</keyword>
<dbReference type="AlphaFoldDB" id="A0A1F7U617"/>
<proteinExistence type="predicted"/>
<evidence type="ECO:0000313" key="3">
    <source>
        <dbReference type="Proteomes" id="UP000177088"/>
    </source>
</evidence>
<evidence type="ECO:0000256" key="1">
    <source>
        <dbReference type="SAM" id="Phobius"/>
    </source>
</evidence>
<organism evidence="2 3">
    <name type="scientific">Candidatus Uhrbacteria bacterium RIFCSPHIGHO2_02_FULL_60_10</name>
    <dbReference type="NCBI Taxonomy" id="1802392"/>
    <lineage>
        <taxon>Bacteria</taxon>
        <taxon>Candidatus Uhriibacteriota</taxon>
    </lineage>
</organism>
<gene>
    <name evidence="2" type="ORF">A3C96_01365</name>
</gene>
<evidence type="ECO:0000313" key="2">
    <source>
        <dbReference type="EMBL" id="OGL73681.1"/>
    </source>
</evidence>
<protein>
    <recommendedName>
        <fullName evidence="4">Transmembrane protein</fullName>
    </recommendedName>
</protein>
<evidence type="ECO:0008006" key="4">
    <source>
        <dbReference type="Google" id="ProtNLM"/>
    </source>
</evidence>
<name>A0A1F7U617_9BACT</name>
<dbReference type="EMBL" id="MGEA01000051">
    <property type="protein sequence ID" value="OGL73681.1"/>
    <property type="molecule type" value="Genomic_DNA"/>
</dbReference>
<sequence>MTPRAKIVMVLAGATVIVVGLGWKLLPPEGQETFLNFAAGNFKKQCFPHSFGESCEFRARDAGETCVSDPECSKGICLYPSARDSQLLGGLGIRSAGNAASGTCDAFVGDNDGVTTCHRSEPSEPVRCSLDIS</sequence>
<keyword evidence="1" id="KW-1133">Transmembrane helix</keyword>
<keyword evidence="1" id="KW-0472">Membrane</keyword>
<reference evidence="2 3" key="1">
    <citation type="journal article" date="2016" name="Nat. Commun.">
        <title>Thousands of microbial genomes shed light on interconnected biogeochemical processes in an aquifer system.</title>
        <authorList>
            <person name="Anantharaman K."/>
            <person name="Brown C.T."/>
            <person name="Hug L.A."/>
            <person name="Sharon I."/>
            <person name="Castelle C.J."/>
            <person name="Probst A.J."/>
            <person name="Thomas B.C."/>
            <person name="Singh A."/>
            <person name="Wilkins M.J."/>
            <person name="Karaoz U."/>
            <person name="Brodie E.L."/>
            <person name="Williams K.H."/>
            <person name="Hubbard S.S."/>
            <person name="Banfield J.F."/>
        </authorList>
    </citation>
    <scope>NUCLEOTIDE SEQUENCE [LARGE SCALE GENOMIC DNA]</scope>
</reference>
<feature type="transmembrane region" description="Helical" evidence="1">
    <location>
        <begin position="7"/>
        <end position="26"/>
    </location>
</feature>